<feature type="signal peptide" evidence="1">
    <location>
        <begin position="1"/>
        <end position="20"/>
    </location>
</feature>
<evidence type="ECO:0000313" key="2">
    <source>
        <dbReference type="EMBL" id="KFB08582.1"/>
    </source>
</evidence>
<protein>
    <submittedName>
        <fullName evidence="2">Uncharacterized protein</fullName>
    </submittedName>
</protein>
<keyword evidence="1" id="KW-0732">Signal</keyword>
<gene>
    <name evidence="2" type="ORF">EL18_02835</name>
</gene>
<comment type="caution">
    <text evidence="2">The sequence shown here is derived from an EMBL/GenBank/DDBJ whole genome shotgun (WGS) entry which is preliminary data.</text>
</comment>
<dbReference type="RefSeq" id="WP_036485516.1">
    <property type="nucleotide sequence ID" value="NZ_JMQM01000002.1"/>
</dbReference>
<dbReference type="eggNOG" id="ENOG5030UZ1">
    <property type="taxonomic scope" value="Bacteria"/>
</dbReference>
<keyword evidence="3" id="KW-1185">Reference proteome</keyword>
<evidence type="ECO:0000313" key="3">
    <source>
        <dbReference type="Proteomes" id="UP000053675"/>
    </source>
</evidence>
<sequence length="200" mass="21841">MKRILAGLLATAAFSSTSSAQEFSSVYTDLDAEQNCVVYDQAPDGEGDWSQLLCEGYKGYPVFLSYSDARESVFYGIPPEGEDQPVWESFTPFNSVGKKVEWRLMSYGGKTIPLATIHRWTVVSDLDEEMEVLVVEKVGQPQAREGCAVGYVAATGNENANEAARRIADNQVFDFACGADQPVVEFGEIPVPPMTGFGDQ</sequence>
<dbReference type="PATRIC" id="fig|472175.3.peg.2829"/>
<name>A0A084U6J6_9HYPH</name>
<dbReference type="STRING" id="472175.EL18_02835"/>
<dbReference type="AlphaFoldDB" id="A0A084U6J6"/>
<evidence type="ECO:0000256" key="1">
    <source>
        <dbReference type="SAM" id="SignalP"/>
    </source>
</evidence>
<proteinExistence type="predicted"/>
<accession>A0A084U6J6</accession>
<organism evidence="2 3">
    <name type="scientific">Nitratireductor basaltis</name>
    <dbReference type="NCBI Taxonomy" id="472175"/>
    <lineage>
        <taxon>Bacteria</taxon>
        <taxon>Pseudomonadati</taxon>
        <taxon>Pseudomonadota</taxon>
        <taxon>Alphaproteobacteria</taxon>
        <taxon>Hyphomicrobiales</taxon>
        <taxon>Phyllobacteriaceae</taxon>
        <taxon>Nitratireductor</taxon>
    </lineage>
</organism>
<reference evidence="2 3" key="1">
    <citation type="submission" date="2014-05" db="EMBL/GenBank/DDBJ databases">
        <title>Draft Genome Sequence of Nitratireductor basaltis Strain UMTGB225, A Marine Bacterium Isolated from Green Barrel Tunicate.</title>
        <authorList>
            <person name="Gan H.Y."/>
        </authorList>
    </citation>
    <scope>NUCLEOTIDE SEQUENCE [LARGE SCALE GENOMIC DNA]</scope>
    <source>
        <strain evidence="2 3">UMTGB225</strain>
    </source>
</reference>
<dbReference type="OrthoDB" id="7427667at2"/>
<dbReference type="EMBL" id="JMQM01000002">
    <property type="protein sequence ID" value="KFB08582.1"/>
    <property type="molecule type" value="Genomic_DNA"/>
</dbReference>
<dbReference type="Proteomes" id="UP000053675">
    <property type="component" value="Unassembled WGS sequence"/>
</dbReference>
<feature type="chain" id="PRO_5001783073" evidence="1">
    <location>
        <begin position="21"/>
        <end position="200"/>
    </location>
</feature>